<protein>
    <submittedName>
        <fullName evidence="1">Uncharacterized protein</fullName>
    </submittedName>
</protein>
<organism evidence="1 2">
    <name type="scientific">Autumnicola musiva</name>
    <dbReference type="NCBI Taxonomy" id="3075589"/>
    <lineage>
        <taxon>Bacteria</taxon>
        <taxon>Pseudomonadati</taxon>
        <taxon>Bacteroidota</taxon>
        <taxon>Flavobacteriia</taxon>
        <taxon>Flavobacteriales</taxon>
        <taxon>Flavobacteriaceae</taxon>
        <taxon>Autumnicola</taxon>
    </lineage>
</organism>
<evidence type="ECO:0000313" key="1">
    <source>
        <dbReference type="EMBL" id="MDT0675087.1"/>
    </source>
</evidence>
<name>A0ABU3D0M8_9FLAO</name>
<sequence>MEQTYTPTELIEEVKNLISFSISNLEAEKSDFKIMHRAIIKKYFEAKNVKIDYDKQLVEMQIPVGRKKYTNITFECQDIERFLKACLKRDEKNLYFYQELLSHYNIIVAA</sequence>
<dbReference type="EMBL" id="JAVRHK010000001">
    <property type="protein sequence ID" value="MDT0675087.1"/>
    <property type="molecule type" value="Genomic_DNA"/>
</dbReference>
<comment type="caution">
    <text evidence="1">The sequence shown here is derived from an EMBL/GenBank/DDBJ whole genome shotgun (WGS) entry which is preliminary data.</text>
</comment>
<reference evidence="1 2" key="1">
    <citation type="submission" date="2023-09" db="EMBL/GenBank/DDBJ databases">
        <authorList>
            <person name="Rey-Velasco X."/>
        </authorList>
    </citation>
    <scope>NUCLEOTIDE SEQUENCE [LARGE SCALE GENOMIC DNA]</scope>
    <source>
        <strain evidence="1 2">F117</strain>
    </source>
</reference>
<dbReference type="Proteomes" id="UP001262582">
    <property type="component" value="Unassembled WGS sequence"/>
</dbReference>
<accession>A0ABU3D0M8</accession>
<keyword evidence="2" id="KW-1185">Reference proteome</keyword>
<gene>
    <name evidence="1" type="ORF">RM539_00630</name>
</gene>
<proteinExistence type="predicted"/>
<evidence type="ECO:0000313" key="2">
    <source>
        <dbReference type="Proteomes" id="UP001262582"/>
    </source>
</evidence>
<dbReference type="RefSeq" id="WP_311501532.1">
    <property type="nucleotide sequence ID" value="NZ_JAVRHK010000001.1"/>
</dbReference>